<dbReference type="Proteomes" id="UP000245014">
    <property type="component" value="Unassembled WGS sequence"/>
</dbReference>
<dbReference type="AlphaFoldDB" id="A0A2U2C272"/>
<dbReference type="Pfam" id="PF10087">
    <property type="entry name" value="DUF2325"/>
    <property type="match status" value="1"/>
</dbReference>
<accession>A0A2U2C272</accession>
<dbReference type="STRING" id="28200.GCA_001572935_01524"/>
<comment type="similarity">
    <text evidence="1">Belongs to the UPF0751 family.</text>
</comment>
<dbReference type="PIRSF" id="PIRSF020408">
    <property type="entry name" value="UCP020408"/>
    <property type="match status" value="1"/>
</dbReference>
<protein>
    <recommendedName>
        <fullName evidence="4">DUF2325 domain-containing protein</fullName>
    </recommendedName>
</protein>
<evidence type="ECO:0000313" key="2">
    <source>
        <dbReference type="EMBL" id="PWE23127.1"/>
    </source>
</evidence>
<proteinExistence type="inferred from homology"/>
<gene>
    <name evidence="2" type="ORF">DF188_00145</name>
</gene>
<organism evidence="2 3">
    <name type="scientific">Aliarcobacter skirrowii</name>
    <dbReference type="NCBI Taxonomy" id="28200"/>
    <lineage>
        <taxon>Bacteria</taxon>
        <taxon>Pseudomonadati</taxon>
        <taxon>Campylobacterota</taxon>
        <taxon>Epsilonproteobacteria</taxon>
        <taxon>Campylobacterales</taxon>
        <taxon>Arcobacteraceae</taxon>
        <taxon>Aliarcobacter</taxon>
    </lineage>
</organism>
<dbReference type="RefSeq" id="WP_109158121.1">
    <property type="nucleotide sequence ID" value="NZ_QEYI01000001.1"/>
</dbReference>
<dbReference type="EMBL" id="QEYI01000001">
    <property type="protein sequence ID" value="PWE23127.1"/>
    <property type="molecule type" value="Genomic_DNA"/>
</dbReference>
<sequence length="110" mass="12649">MSVLVIGADDISQIKEMFLNLGVKNVSHWDARKKSSTPKKVLPQNLDCIVMITSFLNHNTMYKYKTQAKKRNIPFICSKRSTSCVYEEYIKVMGIKDCSECYANCSRKDK</sequence>
<name>A0A2U2C272_9BACT</name>
<comment type="caution">
    <text evidence="2">The sequence shown here is derived from an EMBL/GenBank/DDBJ whole genome shotgun (WGS) entry which is preliminary data.</text>
</comment>
<reference evidence="2 3" key="1">
    <citation type="submission" date="2018-05" db="EMBL/GenBank/DDBJ databases">
        <title>Antimicrobial susceptibility testing and genomic analysis of Arcobacter skirrowii strains and one Arcobacter butzleri isolated from German poultry farms.</title>
        <authorList>
            <person name="Haenel I."/>
            <person name="Hotzel H."/>
            <person name="Tomaso H."/>
            <person name="Busch A."/>
        </authorList>
    </citation>
    <scope>NUCLEOTIDE SEQUENCE [LARGE SCALE GENOMIC DNA]</scope>
    <source>
        <strain evidence="3">v</strain>
    </source>
</reference>
<evidence type="ECO:0000313" key="3">
    <source>
        <dbReference type="Proteomes" id="UP000245014"/>
    </source>
</evidence>
<dbReference type="InterPro" id="IPR016772">
    <property type="entry name" value="UCP020408"/>
</dbReference>
<evidence type="ECO:0008006" key="4">
    <source>
        <dbReference type="Google" id="ProtNLM"/>
    </source>
</evidence>
<evidence type="ECO:0000256" key="1">
    <source>
        <dbReference type="ARBA" id="ARBA00007189"/>
    </source>
</evidence>